<feature type="transmembrane region" description="Helical" evidence="1">
    <location>
        <begin position="54"/>
        <end position="77"/>
    </location>
</feature>
<reference evidence="2" key="1">
    <citation type="submission" date="2018-02" db="EMBL/GenBank/DDBJ databases">
        <title>Rhizophora mucronata_Transcriptome.</title>
        <authorList>
            <person name="Meera S.P."/>
            <person name="Sreeshan A."/>
            <person name="Augustine A."/>
        </authorList>
    </citation>
    <scope>NUCLEOTIDE SEQUENCE</scope>
    <source>
        <tissue evidence="2">Leaf</tissue>
    </source>
</reference>
<proteinExistence type="predicted"/>
<evidence type="ECO:0000256" key="1">
    <source>
        <dbReference type="SAM" id="Phobius"/>
    </source>
</evidence>
<dbReference type="GO" id="GO:0042391">
    <property type="term" value="P:regulation of membrane potential"/>
    <property type="evidence" value="ECO:0007669"/>
    <property type="project" value="TreeGrafter"/>
</dbReference>
<dbReference type="InterPro" id="IPR027272">
    <property type="entry name" value="Piezo"/>
</dbReference>
<dbReference type="EMBL" id="GGEC01043362">
    <property type="protein sequence ID" value="MBX23846.1"/>
    <property type="molecule type" value="Transcribed_RNA"/>
</dbReference>
<sequence length="277" mass="31559">MGNFLLGFLLPLLLLTASLINWSLVSLVDLVAFLIIQCAAPEIGCHFRMHHLSLWAIIIISILVILSQIVYLVIWAIEGDEWSGKNAWWAHLIGFMTVQSWKSPRVIYFLLVQVLAVIVALLGIGRNRCSMVLWEDSCWGRLLTILEHLGSHLRVASCLLLPAIQLAVGISHPSWLSLPFFICSCVGLVDWSLTSNFLGLFRWWRPLQLYASFNIILLYVYQLPIEYPSMFHWIADFIGLFRVSGNSEGPIICSGLFLVLFYVMVCFYLCNQKFSFI</sequence>
<evidence type="ECO:0008006" key="3">
    <source>
        <dbReference type="Google" id="ProtNLM"/>
    </source>
</evidence>
<feature type="transmembrane region" description="Helical" evidence="1">
    <location>
        <begin position="207"/>
        <end position="225"/>
    </location>
</feature>
<dbReference type="PANTHER" id="PTHR13167">
    <property type="entry name" value="PIEZO-TYPE MECHANOSENSITIVE ION CHANNEL COMPONENT"/>
    <property type="match status" value="1"/>
</dbReference>
<feature type="transmembrane region" description="Helical" evidence="1">
    <location>
        <begin position="249"/>
        <end position="270"/>
    </location>
</feature>
<keyword evidence="1" id="KW-0472">Membrane</keyword>
<dbReference type="GO" id="GO:0016020">
    <property type="term" value="C:membrane"/>
    <property type="evidence" value="ECO:0007669"/>
    <property type="project" value="InterPro"/>
</dbReference>
<keyword evidence="1" id="KW-0812">Transmembrane</keyword>
<name>A0A2P2M0U6_RHIMU</name>
<feature type="transmembrane region" description="Helical" evidence="1">
    <location>
        <begin position="178"/>
        <end position="200"/>
    </location>
</feature>
<dbReference type="GO" id="GO:0071260">
    <property type="term" value="P:cellular response to mechanical stimulus"/>
    <property type="evidence" value="ECO:0007669"/>
    <property type="project" value="TreeGrafter"/>
</dbReference>
<dbReference type="PANTHER" id="PTHR13167:SF25">
    <property type="entry name" value="PIEZO-TYPE MECHANOSENSITIVE ION CHANNEL COMPONENT"/>
    <property type="match status" value="1"/>
</dbReference>
<dbReference type="GO" id="GO:0050982">
    <property type="term" value="P:detection of mechanical stimulus"/>
    <property type="evidence" value="ECO:0007669"/>
    <property type="project" value="TreeGrafter"/>
</dbReference>
<dbReference type="AlphaFoldDB" id="A0A2P2M0U6"/>
<dbReference type="GO" id="GO:0005261">
    <property type="term" value="F:monoatomic cation channel activity"/>
    <property type="evidence" value="ECO:0007669"/>
    <property type="project" value="TreeGrafter"/>
</dbReference>
<accession>A0A2P2M0U6</accession>
<feature type="transmembrane region" description="Helical" evidence="1">
    <location>
        <begin position="106"/>
        <end position="124"/>
    </location>
</feature>
<dbReference type="GO" id="GO:0008381">
    <property type="term" value="F:mechanosensitive monoatomic ion channel activity"/>
    <property type="evidence" value="ECO:0007669"/>
    <property type="project" value="InterPro"/>
</dbReference>
<keyword evidence="1" id="KW-1133">Transmembrane helix</keyword>
<protein>
    <recommendedName>
        <fullName evidence="3">Piezo-type mechanosensitive ion channel homolog</fullName>
    </recommendedName>
</protein>
<evidence type="ECO:0000313" key="2">
    <source>
        <dbReference type="EMBL" id="MBX23846.1"/>
    </source>
</evidence>
<organism evidence="2">
    <name type="scientific">Rhizophora mucronata</name>
    <name type="common">Asiatic mangrove</name>
    <dbReference type="NCBI Taxonomy" id="61149"/>
    <lineage>
        <taxon>Eukaryota</taxon>
        <taxon>Viridiplantae</taxon>
        <taxon>Streptophyta</taxon>
        <taxon>Embryophyta</taxon>
        <taxon>Tracheophyta</taxon>
        <taxon>Spermatophyta</taxon>
        <taxon>Magnoliopsida</taxon>
        <taxon>eudicotyledons</taxon>
        <taxon>Gunneridae</taxon>
        <taxon>Pentapetalae</taxon>
        <taxon>rosids</taxon>
        <taxon>fabids</taxon>
        <taxon>Malpighiales</taxon>
        <taxon>Rhizophoraceae</taxon>
        <taxon>Rhizophora</taxon>
    </lineage>
</organism>